<feature type="domain" description="Alpha/beta hydrolase fold-3" evidence="3">
    <location>
        <begin position="74"/>
        <end position="293"/>
    </location>
</feature>
<dbReference type="AlphaFoldDB" id="A0A6J1FSN2"/>
<dbReference type="InterPro" id="IPR013094">
    <property type="entry name" value="AB_hydrolase_3"/>
</dbReference>
<evidence type="ECO:0000259" key="3">
    <source>
        <dbReference type="Pfam" id="PF07859"/>
    </source>
</evidence>
<dbReference type="RefSeq" id="XP_022943297.1">
    <property type="nucleotide sequence ID" value="XM_023087529.1"/>
</dbReference>
<evidence type="ECO:0000256" key="2">
    <source>
        <dbReference type="PROSITE-ProRule" id="PRU10038"/>
    </source>
</evidence>
<evidence type="ECO:0000256" key="1">
    <source>
        <dbReference type="ARBA" id="ARBA00010515"/>
    </source>
</evidence>
<comment type="similarity">
    <text evidence="1">Belongs to the 'GDXG' lipolytic enzyme family.</text>
</comment>
<dbReference type="Proteomes" id="UP000504609">
    <property type="component" value="Unplaced"/>
</dbReference>
<dbReference type="InterPro" id="IPR050466">
    <property type="entry name" value="Carboxylest/Gibb_receptor"/>
</dbReference>
<dbReference type="GO" id="GO:0016787">
    <property type="term" value="F:hydrolase activity"/>
    <property type="evidence" value="ECO:0007669"/>
    <property type="project" value="InterPro"/>
</dbReference>
<dbReference type="PANTHER" id="PTHR23024">
    <property type="entry name" value="ARYLACETAMIDE DEACETYLASE"/>
    <property type="match status" value="1"/>
</dbReference>
<feature type="active site" evidence="2">
    <location>
        <position position="162"/>
    </location>
</feature>
<organism evidence="4 5">
    <name type="scientific">Cucurbita moschata</name>
    <name type="common">Winter crookneck squash</name>
    <name type="synonym">Cucurbita pepo var. moschata</name>
    <dbReference type="NCBI Taxonomy" id="3662"/>
    <lineage>
        <taxon>Eukaryota</taxon>
        <taxon>Viridiplantae</taxon>
        <taxon>Streptophyta</taxon>
        <taxon>Embryophyta</taxon>
        <taxon>Tracheophyta</taxon>
        <taxon>Spermatophyta</taxon>
        <taxon>Magnoliopsida</taxon>
        <taxon>eudicotyledons</taxon>
        <taxon>Gunneridae</taxon>
        <taxon>Pentapetalae</taxon>
        <taxon>rosids</taxon>
        <taxon>fabids</taxon>
        <taxon>Cucurbitales</taxon>
        <taxon>Cucurbitaceae</taxon>
        <taxon>Cucurbiteae</taxon>
        <taxon>Cucurbita</taxon>
    </lineage>
</organism>
<evidence type="ECO:0000313" key="4">
    <source>
        <dbReference type="Proteomes" id="UP000504609"/>
    </source>
</evidence>
<accession>A0A6J1FSN2</accession>
<dbReference type="KEGG" id="cmos:111448111"/>
<dbReference type="PROSITE" id="PS01174">
    <property type="entry name" value="LIPASE_GDXG_SER"/>
    <property type="match status" value="1"/>
</dbReference>
<dbReference type="Pfam" id="PF07859">
    <property type="entry name" value="Abhydrolase_3"/>
    <property type="match status" value="1"/>
</dbReference>
<dbReference type="InterPro" id="IPR029058">
    <property type="entry name" value="AB_hydrolase_fold"/>
</dbReference>
<name>A0A6J1FSN2_CUCMO</name>
<protein>
    <submittedName>
        <fullName evidence="5">Probable carboxylesterase 12</fullName>
    </submittedName>
</protein>
<dbReference type="Gene3D" id="3.40.50.1820">
    <property type="entry name" value="alpha/beta hydrolase"/>
    <property type="match status" value="1"/>
</dbReference>
<dbReference type="InterPro" id="IPR033140">
    <property type="entry name" value="Lipase_GDXG_put_SER_AS"/>
</dbReference>
<dbReference type="PANTHER" id="PTHR23024:SF467">
    <property type="entry name" value="CARBOXYLESTERASE 12-RELATED"/>
    <property type="match status" value="1"/>
</dbReference>
<proteinExistence type="inferred from homology"/>
<gene>
    <name evidence="5" type="primary">LOC111448111</name>
</gene>
<dbReference type="GeneID" id="111448111"/>
<dbReference type="SUPFAM" id="SSF53474">
    <property type="entry name" value="alpha/beta-Hydrolases"/>
    <property type="match status" value="1"/>
</dbReference>
<sequence>MASDEIALNAVPYFVVYKDGRIDRLIGNDFDPPGVDPKTGVESKDVVVSPEDSVSVRIYRPKSAAEQAQKLPLLVYFHGGGFCIETAFSPFYHQHINAWVAKANIAAVSVNYRRAPEYQLPIPFEDSWTAMKWVAAHSGGAGPDEWLNEIADLNRVYLAGDSAGGNIAHRMALRVATEGLAGVKIKGLQLIHPHFWGGKLIGEEKEWDPKDIFVVENLWYVVSKDIKELDDPIVNPEHDPDLARLPAEKVAVYVAEKDNLKERGRHYAECLRKSGWGGAVEVVETDGEGHVFHLFNPTCDSAADLVELLAAFTSSDCRR</sequence>
<evidence type="ECO:0000313" key="5">
    <source>
        <dbReference type="RefSeq" id="XP_022943297.1"/>
    </source>
</evidence>
<keyword evidence="4" id="KW-1185">Reference proteome</keyword>
<reference evidence="5" key="1">
    <citation type="submission" date="2025-08" db="UniProtKB">
        <authorList>
            <consortium name="RefSeq"/>
        </authorList>
    </citation>
    <scope>IDENTIFICATION</scope>
    <source>
        <tissue evidence="5">Young leaves</tissue>
    </source>
</reference>